<reference evidence="4 5" key="1">
    <citation type="submission" date="2023-09" db="EMBL/GenBank/DDBJ databases">
        <authorList>
            <person name="Rey-Velasco X."/>
        </authorList>
    </citation>
    <scope>NUCLEOTIDE SEQUENCE [LARGE SCALE GENOMIC DNA]</scope>
    <source>
        <strain evidence="4 5">P385</strain>
    </source>
</reference>
<keyword evidence="1" id="KW-0677">Repeat</keyword>
<evidence type="ECO:0000313" key="5">
    <source>
        <dbReference type="Proteomes" id="UP001259982"/>
    </source>
</evidence>
<comment type="caution">
    <text evidence="4">The sequence shown here is derived from an EMBL/GenBank/DDBJ whole genome shotgun (WGS) entry which is preliminary data.</text>
</comment>
<feature type="repeat" description="ANK" evidence="3">
    <location>
        <begin position="193"/>
        <end position="225"/>
    </location>
</feature>
<dbReference type="InterPro" id="IPR002110">
    <property type="entry name" value="Ankyrin_rpt"/>
</dbReference>
<sequence length="266" mass="29108">MTQAYENNTQLASTLEPTSQPQACASVMDALKLAASRGDELQIRRLVMTITDTSLRDSATLDTPLHVLASLSDPRPIDMLLARGFNPAARNINGWYPHHFAAVYDRVEPMARLVQATDDSDLTDFNGATPLHFATQYRAINTARWLLDAGADPSARDCNADTPLHFAAMSGAPPSLVQALLEAGANPDALDHCRDTPLHIAVEYNRIQMVRALLRARCNVNAINLDGRTPDAMPPVYPSICNDEGVFLVGHSRYVRQAFDRRSAAT</sequence>
<feature type="repeat" description="ANK" evidence="3">
    <location>
        <begin position="159"/>
        <end position="192"/>
    </location>
</feature>
<dbReference type="SMART" id="SM00248">
    <property type="entry name" value="ANK"/>
    <property type="match status" value="5"/>
</dbReference>
<proteinExistence type="predicted"/>
<evidence type="ECO:0000256" key="3">
    <source>
        <dbReference type="PROSITE-ProRule" id="PRU00023"/>
    </source>
</evidence>
<dbReference type="PROSITE" id="PS50088">
    <property type="entry name" value="ANK_REPEAT"/>
    <property type="match status" value="3"/>
</dbReference>
<feature type="repeat" description="ANK" evidence="3">
    <location>
        <begin position="126"/>
        <end position="158"/>
    </location>
</feature>
<name>A0ABU3B7V8_9GAMM</name>
<dbReference type="InterPro" id="IPR050745">
    <property type="entry name" value="Multifunctional_regulatory"/>
</dbReference>
<evidence type="ECO:0000313" key="4">
    <source>
        <dbReference type="EMBL" id="MDT0618536.1"/>
    </source>
</evidence>
<evidence type="ECO:0000256" key="2">
    <source>
        <dbReference type="ARBA" id="ARBA00023043"/>
    </source>
</evidence>
<keyword evidence="2 3" id="KW-0040">ANK repeat</keyword>
<dbReference type="PROSITE" id="PS50297">
    <property type="entry name" value="ANK_REP_REGION"/>
    <property type="match status" value="3"/>
</dbReference>
<accession>A0ABU3B7V8</accession>
<dbReference type="PANTHER" id="PTHR24189">
    <property type="entry name" value="MYOTROPHIN"/>
    <property type="match status" value="1"/>
</dbReference>
<protein>
    <submittedName>
        <fullName evidence="4">Ankyrin repeat domain-containing protein</fullName>
    </submittedName>
</protein>
<evidence type="ECO:0000256" key="1">
    <source>
        <dbReference type="ARBA" id="ARBA00022737"/>
    </source>
</evidence>
<organism evidence="4 5">
    <name type="scientific">Spectribacter acetivorans</name>
    <dbReference type="NCBI Taxonomy" id="3075603"/>
    <lineage>
        <taxon>Bacteria</taxon>
        <taxon>Pseudomonadati</taxon>
        <taxon>Pseudomonadota</taxon>
        <taxon>Gammaproteobacteria</taxon>
        <taxon>Salinisphaerales</taxon>
        <taxon>Salinisphaeraceae</taxon>
        <taxon>Spectribacter</taxon>
    </lineage>
</organism>
<dbReference type="EMBL" id="JAVRHY010000006">
    <property type="protein sequence ID" value="MDT0618536.1"/>
    <property type="molecule type" value="Genomic_DNA"/>
</dbReference>
<dbReference type="RefSeq" id="WP_311658667.1">
    <property type="nucleotide sequence ID" value="NZ_JAVRHY010000006.1"/>
</dbReference>
<keyword evidence="5" id="KW-1185">Reference proteome</keyword>
<dbReference type="Pfam" id="PF12796">
    <property type="entry name" value="Ank_2"/>
    <property type="match status" value="2"/>
</dbReference>
<dbReference type="Proteomes" id="UP001259982">
    <property type="component" value="Unassembled WGS sequence"/>
</dbReference>
<dbReference type="SUPFAM" id="SSF48403">
    <property type="entry name" value="Ankyrin repeat"/>
    <property type="match status" value="1"/>
</dbReference>
<dbReference type="PANTHER" id="PTHR24189:SF50">
    <property type="entry name" value="ANKYRIN REPEAT AND SOCS BOX PROTEIN 2"/>
    <property type="match status" value="1"/>
</dbReference>
<gene>
    <name evidence="4" type="ORF">RM531_08600</name>
</gene>
<dbReference type="InterPro" id="IPR036770">
    <property type="entry name" value="Ankyrin_rpt-contain_sf"/>
</dbReference>
<dbReference type="Gene3D" id="1.25.40.20">
    <property type="entry name" value="Ankyrin repeat-containing domain"/>
    <property type="match status" value="2"/>
</dbReference>